<dbReference type="Pfam" id="PF01554">
    <property type="entry name" value="MatE"/>
    <property type="match status" value="2"/>
</dbReference>
<accession>A0ABQ6IAR3</accession>
<keyword evidence="4 7" id="KW-0812">Transmembrane</keyword>
<feature type="transmembrane region" description="Helical" evidence="7">
    <location>
        <begin position="419"/>
        <end position="440"/>
    </location>
</feature>
<keyword evidence="3" id="KW-1003">Cell membrane</keyword>
<feature type="transmembrane region" description="Helical" evidence="7">
    <location>
        <begin position="142"/>
        <end position="160"/>
    </location>
</feature>
<evidence type="ECO:0000256" key="7">
    <source>
        <dbReference type="SAM" id="Phobius"/>
    </source>
</evidence>
<feature type="transmembrane region" description="Helical" evidence="7">
    <location>
        <begin position="61"/>
        <end position="84"/>
    </location>
</feature>
<feature type="transmembrane region" description="Helical" evidence="7">
    <location>
        <begin position="197"/>
        <end position="220"/>
    </location>
</feature>
<dbReference type="InterPro" id="IPR048279">
    <property type="entry name" value="MdtK-like"/>
</dbReference>
<reference evidence="9" key="1">
    <citation type="journal article" date="2019" name="Int. J. Syst. Evol. Microbiol.">
        <title>The Global Catalogue of Microorganisms (GCM) 10K type strain sequencing project: providing services to taxonomists for standard genome sequencing and annotation.</title>
        <authorList>
            <consortium name="The Broad Institute Genomics Platform"/>
            <consortium name="The Broad Institute Genome Sequencing Center for Infectious Disease"/>
            <person name="Wu L."/>
            <person name="Ma J."/>
        </authorList>
    </citation>
    <scope>NUCLEOTIDE SEQUENCE [LARGE SCALE GENOMIC DNA]</scope>
    <source>
        <strain evidence="9">NBRC 112299</strain>
    </source>
</reference>
<sequence length="450" mass="45715">MSATVRPDRAEDLAHRPLGRLLWWSCSQTTLGVGVYGIYALTNAWFVSRAVGETALAAVNLVAPLLLLLGAVSTTVGVGAASVVARSLGAHDTAGAARATGSAFTVFWTTALLTTGIGLAFLDPLLRLVGATDATMPYARPYAAVLLAGAVLSTGFSAVVRAEGHVGFSTAIWVAAVAVQITLDPLLIFGFDMGVIGAALGTVGGQAVSAAMAMWFFFARRDRPYRVTARDLVPHPATVGTIAQIGSPSLLAGLGATLLVTLANSALAAAGVAALAAYAVSERMRTFAVMPQIGITQGIQPIVSYNAGRGLHARVGRTLRLSLAATLIYGAVVAVVLALAARPVVGLFVAAPSTAAMTADALRVILIGVAVAGVPPLVAAYFQSLGRPGPSYVISVGTLLALKVPLVVVLGGLGATGVWVALAAGELLSATAALVVLVVATRRIGQDRVR</sequence>
<evidence type="ECO:0000256" key="1">
    <source>
        <dbReference type="ARBA" id="ARBA00004651"/>
    </source>
</evidence>
<evidence type="ECO:0000256" key="2">
    <source>
        <dbReference type="ARBA" id="ARBA00022448"/>
    </source>
</evidence>
<feature type="transmembrane region" description="Helical" evidence="7">
    <location>
        <begin position="21"/>
        <end position="41"/>
    </location>
</feature>
<feature type="transmembrane region" description="Helical" evidence="7">
    <location>
        <begin position="258"/>
        <end position="280"/>
    </location>
</feature>
<feature type="transmembrane region" description="Helical" evidence="7">
    <location>
        <begin position="96"/>
        <end position="122"/>
    </location>
</feature>
<proteinExistence type="predicted"/>
<protein>
    <submittedName>
        <fullName evidence="8">MATE family efflux transporter</fullName>
    </submittedName>
</protein>
<feature type="transmembrane region" description="Helical" evidence="7">
    <location>
        <begin position="321"/>
        <end position="341"/>
    </location>
</feature>
<keyword evidence="9" id="KW-1185">Reference proteome</keyword>
<feature type="transmembrane region" description="Helical" evidence="7">
    <location>
        <begin position="232"/>
        <end position="252"/>
    </location>
</feature>
<evidence type="ECO:0000256" key="5">
    <source>
        <dbReference type="ARBA" id="ARBA00022989"/>
    </source>
</evidence>
<dbReference type="PIRSF" id="PIRSF006603">
    <property type="entry name" value="DinF"/>
    <property type="match status" value="1"/>
</dbReference>
<evidence type="ECO:0000256" key="4">
    <source>
        <dbReference type="ARBA" id="ARBA00022692"/>
    </source>
</evidence>
<evidence type="ECO:0000313" key="8">
    <source>
        <dbReference type="EMBL" id="GMA34796.1"/>
    </source>
</evidence>
<dbReference type="Proteomes" id="UP001157125">
    <property type="component" value="Unassembled WGS sequence"/>
</dbReference>
<gene>
    <name evidence="8" type="ORF">GCM10025876_10000</name>
</gene>
<organism evidence="8 9">
    <name type="scientific">Demequina litorisediminis</name>
    <dbReference type="NCBI Taxonomy" id="1849022"/>
    <lineage>
        <taxon>Bacteria</taxon>
        <taxon>Bacillati</taxon>
        <taxon>Actinomycetota</taxon>
        <taxon>Actinomycetes</taxon>
        <taxon>Micrococcales</taxon>
        <taxon>Demequinaceae</taxon>
        <taxon>Demequina</taxon>
    </lineage>
</organism>
<evidence type="ECO:0000256" key="6">
    <source>
        <dbReference type="ARBA" id="ARBA00023136"/>
    </source>
</evidence>
<name>A0ABQ6IAR3_9MICO</name>
<comment type="subcellular location">
    <subcellularLocation>
        <location evidence="1">Cell membrane</location>
        <topology evidence="1">Multi-pass membrane protein</topology>
    </subcellularLocation>
</comment>
<feature type="transmembrane region" description="Helical" evidence="7">
    <location>
        <begin position="172"/>
        <end position="191"/>
    </location>
</feature>
<evidence type="ECO:0000256" key="3">
    <source>
        <dbReference type="ARBA" id="ARBA00022475"/>
    </source>
</evidence>
<dbReference type="RefSeq" id="WP_284327618.1">
    <property type="nucleotide sequence ID" value="NZ_BSUN01000001.1"/>
</dbReference>
<keyword evidence="5 7" id="KW-1133">Transmembrane helix</keyword>
<evidence type="ECO:0000313" key="9">
    <source>
        <dbReference type="Proteomes" id="UP001157125"/>
    </source>
</evidence>
<dbReference type="InterPro" id="IPR002528">
    <property type="entry name" value="MATE_fam"/>
</dbReference>
<feature type="transmembrane region" description="Helical" evidence="7">
    <location>
        <begin position="392"/>
        <end position="413"/>
    </location>
</feature>
<dbReference type="InterPro" id="IPR051327">
    <property type="entry name" value="MATE_MepA_subfamily"/>
</dbReference>
<dbReference type="EMBL" id="BSUN01000001">
    <property type="protein sequence ID" value="GMA34796.1"/>
    <property type="molecule type" value="Genomic_DNA"/>
</dbReference>
<keyword evidence="6 7" id="KW-0472">Membrane</keyword>
<keyword evidence="2" id="KW-0813">Transport</keyword>
<comment type="caution">
    <text evidence="8">The sequence shown here is derived from an EMBL/GenBank/DDBJ whole genome shotgun (WGS) entry which is preliminary data.</text>
</comment>
<feature type="transmembrane region" description="Helical" evidence="7">
    <location>
        <begin position="361"/>
        <end position="380"/>
    </location>
</feature>
<dbReference type="PANTHER" id="PTHR43823:SF3">
    <property type="entry name" value="MULTIDRUG EXPORT PROTEIN MEPA"/>
    <property type="match status" value="1"/>
</dbReference>
<dbReference type="PANTHER" id="PTHR43823">
    <property type="entry name" value="SPORULATION PROTEIN YKVU"/>
    <property type="match status" value="1"/>
</dbReference>